<organism evidence="3 4">
    <name type="scientific">Marilutibacter alkalisoli</name>
    <dbReference type="NCBI Taxonomy" id="2591633"/>
    <lineage>
        <taxon>Bacteria</taxon>
        <taxon>Pseudomonadati</taxon>
        <taxon>Pseudomonadota</taxon>
        <taxon>Gammaproteobacteria</taxon>
        <taxon>Lysobacterales</taxon>
        <taxon>Lysobacteraceae</taxon>
        <taxon>Marilutibacter</taxon>
    </lineage>
</organism>
<dbReference type="AlphaFoldDB" id="A0A514BRX6"/>
<keyword evidence="1" id="KW-0472">Membrane</keyword>
<dbReference type="InterPro" id="IPR006182">
    <property type="entry name" value="FliF_N_dom"/>
</dbReference>
<feature type="domain" description="Flagellar M-ring N-terminal" evidence="2">
    <location>
        <begin position="38"/>
        <end position="99"/>
    </location>
</feature>
<dbReference type="OrthoDB" id="8554211at2"/>
<dbReference type="PANTHER" id="PTHR30046:SF0">
    <property type="entry name" value="FLAGELLAR M-RING PROTEIN"/>
    <property type="match status" value="1"/>
</dbReference>
<dbReference type="InterPro" id="IPR043427">
    <property type="entry name" value="YscJ/FliF"/>
</dbReference>
<evidence type="ECO:0000259" key="2">
    <source>
        <dbReference type="Pfam" id="PF01514"/>
    </source>
</evidence>
<keyword evidence="4" id="KW-1185">Reference proteome</keyword>
<accession>A0A514BRX6</accession>
<evidence type="ECO:0000256" key="1">
    <source>
        <dbReference type="SAM" id="Phobius"/>
    </source>
</evidence>
<evidence type="ECO:0000313" key="4">
    <source>
        <dbReference type="Proteomes" id="UP000317199"/>
    </source>
</evidence>
<feature type="transmembrane region" description="Helical" evidence="1">
    <location>
        <begin position="16"/>
        <end position="37"/>
    </location>
</feature>
<reference evidence="3 4" key="1">
    <citation type="submission" date="2019-06" db="EMBL/GenBank/DDBJ databases">
        <title>Lysobacter alkalisoli sp. nov. isolated from saline-alkali soil.</title>
        <authorList>
            <person name="Sun J.-Q."/>
            <person name="Xu L."/>
        </authorList>
    </citation>
    <scope>NUCLEOTIDE SEQUENCE [LARGE SCALE GENOMIC DNA]</scope>
    <source>
        <strain evidence="3 4">SJ-36</strain>
    </source>
</reference>
<evidence type="ECO:0000313" key="3">
    <source>
        <dbReference type="EMBL" id="QDH70148.1"/>
    </source>
</evidence>
<name>A0A514BRX6_9GAMM</name>
<protein>
    <recommendedName>
        <fullName evidence="2">Flagellar M-ring N-terminal domain-containing protein</fullName>
    </recommendedName>
</protein>
<gene>
    <name evidence="3" type="ORF">FKV23_08605</name>
</gene>
<dbReference type="EMBL" id="CP041242">
    <property type="protein sequence ID" value="QDH70148.1"/>
    <property type="molecule type" value="Genomic_DNA"/>
</dbReference>
<dbReference type="Pfam" id="PF01514">
    <property type="entry name" value="YscJ_FliF"/>
    <property type="match status" value="1"/>
</dbReference>
<dbReference type="Proteomes" id="UP000317199">
    <property type="component" value="Chromosome"/>
</dbReference>
<sequence length="112" mass="12357">MDFNNFLSSMEPRARTWLWIGTGLIALLTIGMLWWALSPRQQLLFGSLREADAAEISQSLMEWKVPYEFVNGGAGITVPANLVYETRMRLVSAGVPRGGMSDSSCSTIRTSA</sequence>
<keyword evidence="1" id="KW-0812">Transmembrane</keyword>
<dbReference type="PANTHER" id="PTHR30046">
    <property type="entry name" value="FLAGELLAR M-RING PROTEIN"/>
    <property type="match status" value="1"/>
</dbReference>
<dbReference type="KEGG" id="lyj:FKV23_08605"/>
<keyword evidence="1" id="KW-1133">Transmembrane helix</keyword>
<proteinExistence type="predicted"/>